<dbReference type="EMBL" id="KV784365">
    <property type="protein sequence ID" value="OEU12364.1"/>
    <property type="molecule type" value="Genomic_DNA"/>
</dbReference>
<feature type="domain" description="tRNA-guanine(15) transglycosylase-like" evidence="1">
    <location>
        <begin position="99"/>
        <end position="173"/>
    </location>
</feature>
<dbReference type="PANTHER" id="PTHR46064">
    <property type="entry name" value="QUEUINE TRNA-RIBOSYLTRANSFERASE ACCESSORY SUBUNIT 2"/>
    <property type="match status" value="1"/>
</dbReference>
<proteinExistence type="predicted"/>
<protein>
    <recommendedName>
        <fullName evidence="1">tRNA-guanine(15) transglycosylase-like domain-containing protein</fullName>
    </recommendedName>
</protein>
<gene>
    <name evidence="2" type="ORF">FRACYDRAFT_270610</name>
</gene>
<name>A0A1E7F2K3_9STRA</name>
<reference evidence="2 3" key="1">
    <citation type="submission" date="2016-09" db="EMBL/GenBank/DDBJ databases">
        <title>Extensive genetic diversity and differential bi-allelic expression allows diatom success in the polar Southern Ocean.</title>
        <authorList>
            <consortium name="DOE Joint Genome Institute"/>
            <person name="Mock T."/>
            <person name="Otillar R.P."/>
            <person name="Strauss J."/>
            <person name="Dupont C."/>
            <person name="Frickenhaus S."/>
            <person name="Maumus F."/>
            <person name="Mcmullan M."/>
            <person name="Sanges R."/>
            <person name="Schmutz J."/>
            <person name="Toseland A."/>
            <person name="Valas R."/>
            <person name="Veluchamy A."/>
            <person name="Ward B.J."/>
            <person name="Allen A."/>
            <person name="Barry K."/>
            <person name="Falciatore A."/>
            <person name="Ferrante M."/>
            <person name="Fortunato A.E."/>
            <person name="Gloeckner G."/>
            <person name="Gruber A."/>
            <person name="Hipkin R."/>
            <person name="Janech M."/>
            <person name="Kroth P."/>
            <person name="Leese F."/>
            <person name="Lindquist E."/>
            <person name="Lyon B.R."/>
            <person name="Martin J."/>
            <person name="Mayer C."/>
            <person name="Parker M."/>
            <person name="Quesneville H."/>
            <person name="Raymond J."/>
            <person name="Uhlig C."/>
            <person name="Valentin K.U."/>
            <person name="Worden A.Z."/>
            <person name="Armbrust E.V."/>
            <person name="Bowler C."/>
            <person name="Green B."/>
            <person name="Moulton V."/>
            <person name="Van Oosterhout C."/>
            <person name="Grigoriev I."/>
        </authorList>
    </citation>
    <scope>NUCLEOTIDE SEQUENCE [LARGE SCALE GENOMIC DNA]</scope>
    <source>
        <strain evidence="2 3">CCMP1102</strain>
    </source>
</reference>
<dbReference type="PANTHER" id="PTHR46064:SF1">
    <property type="entry name" value="QUEUINE TRNA-RIBOSYLTRANSFERASE ACCESSORY SUBUNIT 2"/>
    <property type="match status" value="1"/>
</dbReference>
<dbReference type="InterPro" id="IPR036511">
    <property type="entry name" value="TGT-like_sf"/>
</dbReference>
<dbReference type="SUPFAM" id="SSF51713">
    <property type="entry name" value="tRNA-guanine transglycosylase"/>
    <property type="match status" value="1"/>
</dbReference>
<organism evidence="2 3">
    <name type="scientific">Fragilariopsis cylindrus CCMP1102</name>
    <dbReference type="NCBI Taxonomy" id="635003"/>
    <lineage>
        <taxon>Eukaryota</taxon>
        <taxon>Sar</taxon>
        <taxon>Stramenopiles</taxon>
        <taxon>Ochrophyta</taxon>
        <taxon>Bacillariophyta</taxon>
        <taxon>Bacillariophyceae</taxon>
        <taxon>Bacillariophycidae</taxon>
        <taxon>Bacillariales</taxon>
        <taxon>Bacillariaceae</taxon>
        <taxon>Fragilariopsis</taxon>
    </lineage>
</organism>
<dbReference type="Pfam" id="PF01702">
    <property type="entry name" value="TGT"/>
    <property type="match status" value="1"/>
</dbReference>
<dbReference type="InterPro" id="IPR050852">
    <property type="entry name" value="Queuine_tRNA-ribosyltrfase"/>
</dbReference>
<dbReference type="Gene3D" id="3.20.20.105">
    <property type="entry name" value="Queuine tRNA-ribosyltransferase-like"/>
    <property type="match status" value="1"/>
</dbReference>
<dbReference type="KEGG" id="fcy:FRACYDRAFT_270610"/>
<dbReference type="InterPro" id="IPR002616">
    <property type="entry name" value="tRNA_ribo_trans-like"/>
</dbReference>
<evidence type="ECO:0000259" key="1">
    <source>
        <dbReference type="Pfam" id="PF01702"/>
    </source>
</evidence>
<sequence>MDHVSGVAFVGRWCTGMQLNKIQKNIESVQWKAIISTFSLSEILDIASEGTVNVIGTNLPQKWALNKLALGLDIIEISDPSQLDSDNKRQKKMTETKTTAAKILNADGCMDMSNKIFARDPSPLVIGCGCLACKDNRFSKAYVHHLVVAKEMLAEIIIFGHNLHSLIQLLRAFDSNCKNSDVVNEFIRRQLSSE</sequence>
<keyword evidence="3" id="KW-1185">Reference proteome</keyword>
<dbReference type="InParanoid" id="A0A1E7F2K3"/>
<evidence type="ECO:0000313" key="2">
    <source>
        <dbReference type="EMBL" id="OEU12364.1"/>
    </source>
</evidence>
<dbReference type="GO" id="GO:0006400">
    <property type="term" value="P:tRNA modification"/>
    <property type="evidence" value="ECO:0007669"/>
    <property type="project" value="InterPro"/>
</dbReference>
<accession>A0A1E7F2K3</accession>
<dbReference type="OrthoDB" id="27601at2759"/>
<evidence type="ECO:0000313" key="3">
    <source>
        <dbReference type="Proteomes" id="UP000095751"/>
    </source>
</evidence>
<dbReference type="Proteomes" id="UP000095751">
    <property type="component" value="Unassembled WGS sequence"/>
</dbReference>
<dbReference type="AlphaFoldDB" id="A0A1E7F2K3"/>